<dbReference type="Gene3D" id="3.30.70.270">
    <property type="match status" value="1"/>
</dbReference>
<keyword evidence="1" id="KW-0812">Transmembrane</keyword>
<comment type="caution">
    <text evidence="2">The sequence shown here is derived from an EMBL/GenBank/DDBJ whole genome shotgun (WGS) entry which is preliminary data.</text>
</comment>
<dbReference type="RefSeq" id="WP_068670147.1">
    <property type="nucleotide sequence ID" value="NZ_LYPB01000091.1"/>
</dbReference>
<feature type="transmembrane region" description="Helical" evidence="1">
    <location>
        <begin position="12"/>
        <end position="29"/>
    </location>
</feature>
<feature type="transmembrane region" description="Helical" evidence="1">
    <location>
        <begin position="61"/>
        <end position="85"/>
    </location>
</feature>
<evidence type="ECO:0000313" key="2">
    <source>
        <dbReference type="EMBL" id="OAS13960.1"/>
    </source>
</evidence>
<reference evidence="2 3" key="1">
    <citation type="submission" date="2016-05" db="EMBL/GenBank/DDBJ databases">
        <title>Paenibacillus sp. 1ZS3-15 nov., isolated from the rhizosphere soil.</title>
        <authorList>
            <person name="Zhang X.X."/>
            <person name="Zhang J."/>
        </authorList>
    </citation>
    <scope>NUCLEOTIDE SEQUENCE [LARGE SCALE GENOMIC DNA]</scope>
    <source>
        <strain evidence="2 3">1ZS3-15</strain>
    </source>
</reference>
<organism evidence="2 3">
    <name type="scientific">Paenibacillus oryzisoli</name>
    <dbReference type="NCBI Taxonomy" id="1850517"/>
    <lineage>
        <taxon>Bacteria</taxon>
        <taxon>Bacillati</taxon>
        <taxon>Bacillota</taxon>
        <taxon>Bacilli</taxon>
        <taxon>Bacillales</taxon>
        <taxon>Paenibacillaceae</taxon>
        <taxon>Paenibacillus</taxon>
    </lineage>
</organism>
<proteinExistence type="predicted"/>
<keyword evidence="1" id="KW-1133">Transmembrane helix</keyword>
<keyword evidence="1" id="KW-0472">Membrane</keyword>
<dbReference type="AlphaFoldDB" id="A0A197ZY86"/>
<sequence>MRRIQSNLVSDGAFILLIIVCFVCIVFTAGNPNLYIQNIIFLNLAFLIAIVTYFTNVTTGLILNILFIFGYGTFTLYQTVVVGGVVGPQNYFWLIMTPLFTISTWLLTYGNHQLQLENEQLLKANKSLATVDAKTSLKNTFSFQSDATIFMALSVRYHIPLTLLVFSVKYWDEIRRIIGEEQLMEAVLDLSQMSQTNIRTNDSLYLLNKENPMWGMLLFTDRPGASIVIERLRNSVEQRNRDEYREKYRVELILKMGAIEYDAKEVPNPLEFITLAKKQLEFDV</sequence>
<keyword evidence="3" id="KW-1185">Reference proteome</keyword>
<dbReference type="OrthoDB" id="2157599at2"/>
<dbReference type="SUPFAM" id="SSF55073">
    <property type="entry name" value="Nucleotide cyclase"/>
    <property type="match status" value="1"/>
</dbReference>
<dbReference type="InterPro" id="IPR029787">
    <property type="entry name" value="Nucleotide_cyclase"/>
</dbReference>
<feature type="transmembrane region" description="Helical" evidence="1">
    <location>
        <begin position="91"/>
        <end position="110"/>
    </location>
</feature>
<dbReference type="STRING" id="1850517.A8708_11310"/>
<dbReference type="Proteomes" id="UP000078454">
    <property type="component" value="Unassembled WGS sequence"/>
</dbReference>
<accession>A0A197ZY86</accession>
<dbReference type="InterPro" id="IPR043128">
    <property type="entry name" value="Rev_trsase/Diguanyl_cyclase"/>
</dbReference>
<feature type="transmembrane region" description="Helical" evidence="1">
    <location>
        <begin position="35"/>
        <end position="54"/>
    </location>
</feature>
<gene>
    <name evidence="2" type="ORF">A8708_11310</name>
</gene>
<protein>
    <submittedName>
        <fullName evidence="2">Diguanylate cyclase</fullName>
    </submittedName>
</protein>
<evidence type="ECO:0000313" key="3">
    <source>
        <dbReference type="Proteomes" id="UP000078454"/>
    </source>
</evidence>
<name>A0A197ZY86_9BACL</name>
<evidence type="ECO:0000256" key="1">
    <source>
        <dbReference type="SAM" id="Phobius"/>
    </source>
</evidence>
<dbReference type="EMBL" id="LYPB01000091">
    <property type="protein sequence ID" value="OAS13960.1"/>
    <property type="molecule type" value="Genomic_DNA"/>
</dbReference>